<protein>
    <submittedName>
        <fullName evidence="2">Uncharacterized protein</fullName>
    </submittedName>
</protein>
<dbReference type="Proteomes" id="UP000176741">
    <property type="component" value="Unassembled WGS sequence"/>
</dbReference>
<accession>A0A1F7Y0T7</accession>
<reference evidence="2 3" key="1">
    <citation type="journal article" date="2016" name="Nat. Commun.">
        <title>Thousands of microbial genomes shed light on interconnected biogeochemical processes in an aquifer system.</title>
        <authorList>
            <person name="Anantharaman K."/>
            <person name="Brown C.T."/>
            <person name="Hug L.A."/>
            <person name="Sharon I."/>
            <person name="Castelle C.J."/>
            <person name="Probst A.J."/>
            <person name="Thomas B.C."/>
            <person name="Singh A."/>
            <person name="Wilkins M.J."/>
            <person name="Karaoz U."/>
            <person name="Brodie E.L."/>
            <person name="Williams K.H."/>
            <person name="Hubbard S.S."/>
            <person name="Banfield J.F."/>
        </authorList>
    </citation>
    <scope>NUCLEOTIDE SEQUENCE [LARGE SCALE GENOMIC DNA]</scope>
</reference>
<name>A0A1F7Y0T7_9BACT</name>
<comment type="caution">
    <text evidence="2">The sequence shown here is derived from an EMBL/GenBank/DDBJ whole genome shotgun (WGS) entry which is preliminary data.</text>
</comment>
<feature type="transmembrane region" description="Helical" evidence="1">
    <location>
        <begin position="26"/>
        <end position="49"/>
    </location>
</feature>
<gene>
    <name evidence="2" type="ORF">A2771_03080</name>
</gene>
<dbReference type="AlphaFoldDB" id="A0A1F7Y0T7"/>
<evidence type="ECO:0000313" key="2">
    <source>
        <dbReference type="EMBL" id="OGM20903.1"/>
    </source>
</evidence>
<keyword evidence="1" id="KW-0472">Membrane</keyword>
<keyword evidence="1" id="KW-0812">Transmembrane</keyword>
<evidence type="ECO:0000313" key="3">
    <source>
        <dbReference type="Proteomes" id="UP000176741"/>
    </source>
</evidence>
<evidence type="ECO:0000256" key="1">
    <source>
        <dbReference type="SAM" id="Phobius"/>
    </source>
</evidence>
<keyword evidence="1" id="KW-1133">Transmembrane helix</keyword>
<proteinExistence type="predicted"/>
<dbReference type="EMBL" id="MGGD01000024">
    <property type="protein sequence ID" value="OGM20903.1"/>
    <property type="molecule type" value="Genomic_DNA"/>
</dbReference>
<sequence>MQVETTPSNPNTTVEQKPKSNVKQKFSYGLIVVLVVISFILGWFVGYLMGVQKSSAVKPIDSANQSSVKESKIYINDYYHISFEIPDIWKVNEYTKDDGHPAFKLSSTDDQISIESPLPDFRQEGTKSSNHIKQELDKTTVKLGEYSRPRSRYINDFDETQDYISLNIPFQKGVNFSFRVTGDYETNNQILLSVLKTFKFTQQEPSLDTLISYQLPTGWTSEKRNPANETDDDSLSFVSADYKPNEGMGINTGAMLRISRQLKDPRKTMIEIIEQNLPVPLEKESSQAKPVKIGAVDSLNLFTCWEGCYDDYYIEQDDYYWLITFSCADSCSSKAKMNVSKYAKDKDIFLNSFSFK</sequence>
<organism evidence="2 3">
    <name type="scientific">Candidatus Woesebacteria bacterium RIFCSPHIGHO2_01_FULL_38_26b</name>
    <dbReference type="NCBI Taxonomy" id="1802491"/>
    <lineage>
        <taxon>Bacteria</taxon>
        <taxon>Candidatus Woeseibacteriota</taxon>
    </lineage>
</organism>